<dbReference type="InterPro" id="IPR032710">
    <property type="entry name" value="NTF2-like_dom_sf"/>
</dbReference>
<proteinExistence type="predicted"/>
<dbReference type="PANTHER" id="PTHR39598">
    <property type="entry name" value="AUSTINOL SYNTHESIS PROTEIN F-RELATED"/>
    <property type="match status" value="1"/>
</dbReference>
<keyword evidence="2" id="KW-1185">Reference proteome</keyword>
<evidence type="ECO:0000313" key="1">
    <source>
        <dbReference type="EMBL" id="KAG8631033.1"/>
    </source>
</evidence>
<dbReference type="EMBL" id="JAESVG020000001">
    <property type="protein sequence ID" value="KAG8631033.1"/>
    <property type="molecule type" value="Genomic_DNA"/>
</dbReference>
<evidence type="ECO:0008006" key="3">
    <source>
        <dbReference type="Google" id="ProtNLM"/>
    </source>
</evidence>
<comment type="caution">
    <text evidence="1">The sequence shown here is derived from an EMBL/GenBank/DDBJ whole genome shotgun (WGS) entry which is preliminary data.</text>
</comment>
<dbReference type="PANTHER" id="PTHR39598:SF1">
    <property type="entry name" value="AUSTINOID BIOSYNTHESIS CLUSTERS PROTEIN F-RELATED"/>
    <property type="match status" value="1"/>
</dbReference>
<organism evidence="1 2">
    <name type="scientific">Elsinoe batatas</name>
    <dbReference type="NCBI Taxonomy" id="2601811"/>
    <lineage>
        <taxon>Eukaryota</taxon>
        <taxon>Fungi</taxon>
        <taxon>Dikarya</taxon>
        <taxon>Ascomycota</taxon>
        <taxon>Pezizomycotina</taxon>
        <taxon>Dothideomycetes</taxon>
        <taxon>Dothideomycetidae</taxon>
        <taxon>Myriangiales</taxon>
        <taxon>Elsinoaceae</taxon>
        <taxon>Elsinoe</taxon>
    </lineage>
</organism>
<protein>
    <recommendedName>
        <fullName evidence="3">SnoaL-like domain-containing protein</fullName>
    </recommendedName>
</protein>
<dbReference type="Gene3D" id="3.10.450.50">
    <property type="match status" value="1"/>
</dbReference>
<evidence type="ECO:0000313" key="2">
    <source>
        <dbReference type="Proteomes" id="UP000809789"/>
    </source>
</evidence>
<dbReference type="OrthoDB" id="3758478at2759"/>
<dbReference type="Proteomes" id="UP000809789">
    <property type="component" value="Unassembled WGS sequence"/>
</dbReference>
<reference evidence="1" key="1">
    <citation type="submission" date="2021-07" db="EMBL/GenBank/DDBJ databases">
        <title>Elsinoe batatas strain:CRI-CJ2 Genome sequencing and assembly.</title>
        <authorList>
            <person name="Huang L."/>
        </authorList>
    </citation>
    <scope>NUCLEOTIDE SEQUENCE</scope>
    <source>
        <strain evidence="1">CRI-CJ2</strain>
    </source>
</reference>
<dbReference type="SUPFAM" id="SSF54427">
    <property type="entry name" value="NTF2-like"/>
    <property type="match status" value="1"/>
</dbReference>
<gene>
    <name evidence="1" type="ORF">KVT40_000173</name>
</gene>
<dbReference type="AlphaFoldDB" id="A0A8K0PKW4"/>
<accession>A0A8K0PKW4</accession>
<name>A0A8K0PKW4_9PEZI</name>
<dbReference type="InterPro" id="IPR050977">
    <property type="entry name" value="Fungal_Meroterpenoid_Isomerase"/>
</dbReference>
<sequence length="145" mass="16284">MTDLTATMRATTEGFLYAFNGDWQPDATLVYRSEDCEHVFLPASAGTPKKTKDEWAAYFKNVAPLVKDAKMTINDYLGNPAERRAVCRSSMTATTAAGCFNNEYVWFLAFDETGKQITRIEESLDSAATREIRARFREAGLLPKH</sequence>